<evidence type="ECO:0000313" key="3">
    <source>
        <dbReference type="Proteomes" id="UP000199076"/>
    </source>
</evidence>
<protein>
    <submittedName>
        <fullName evidence="2">Uncharacterized protein</fullName>
    </submittedName>
</protein>
<dbReference type="AlphaFoldDB" id="A0A1G7GHP7"/>
<dbReference type="RefSeq" id="WP_092687636.1">
    <property type="nucleotide sequence ID" value="NZ_FNBK01000002.1"/>
</dbReference>
<evidence type="ECO:0000256" key="1">
    <source>
        <dbReference type="SAM" id="Phobius"/>
    </source>
</evidence>
<dbReference type="EMBL" id="FNBK01000002">
    <property type="protein sequence ID" value="SDE87646.1"/>
    <property type="molecule type" value="Genomic_DNA"/>
</dbReference>
<feature type="transmembrane region" description="Helical" evidence="1">
    <location>
        <begin position="65"/>
        <end position="82"/>
    </location>
</feature>
<keyword evidence="1" id="KW-1133">Transmembrane helix</keyword>
<proteinExistence type="predicted"/>
<dbReference type="Proteomes" id="UP000199076">
    <property type="component" value="Unassembled WGS sequence"/>
</dbReference>
<dbReference type="OrthoDB" id="239355at2157"/>
<evidence type="ECO:0000313" key="2">
    <source>
        <dbReference type="EMBL" id="SDE87646.1"/>
    </source>
</evidence>
<accession>A0A1G7GHP7</accession>
<feature type="transmembrane region" description="Helical" evidence="1">
    <location>
        <begin position="37"/>
        <end position="59"/>
    </location>
</feature>
<keyword evidence="1" id="KW-0812">Transmembrane</keyword>
<sequence length="85" mass="9283">MPSFRTKRGRCYLDGGTLRIESSIRGYARRLHEGNRLLFWASVVAVLVAVGTPLSLLLSGEYQDPWLILGGVALVVVLARVGNSL</sequence>
<gene>
    <name evidence="2" type="ORF">SAMN05216218_10248</name>
</gene>
<name>A0A1G7GHP7_9EURY</name>
<organism evidence="2 3">
    <name type="scientific">Halorientalis regularis</name>
    <dbReference type="NCBI Taxonomy" id="660518"/>
    <lineage>
        <taxon>Archaea</taxon>
        <taxon>Methanobacteriati</taxon>
        <taxon>Methanobacteriota</taxon>
        <taxon>Stenosarchaea group</taxon>
        <taxon>Halobacteria</taxon>
        <taxon>Halobacteriales</taxon>
        <taxon>Haloarculaceae</taxon>
        <taxon>Halorientalis</taxon>
    </lineage>
</organism>
<reference evidence="3" key="1">
    <citation type="submission" date="2016-10" db="EMBL/GenBank/DDBJ databases">
        <authorList>
            <person name="Varghese N."/>
            <person name="Submissions S."/>
        </authorList>
    </citation>
    <scope>NUCLEOTIDE SEQUENCE [LARGE SCALE GENOMIC DNA]</scope>
    <source>
        <strain evidence="3">IBRC-M 10760</strain>
    </source>
</reference>
<dbReference type="STRING" id="660518.SAMN05216218_10248"/>
<keyword evidence="1" id="KW-0472">Membrane</keyword>
<keyword evidence="3" id="KW-1185">Reference proteome</keyword>